<protein>
    <submittedName>
        <fullName evidence="3">Uncharacterized protein</fullName>
    </submittedName>
</protein>
<feature type="compositionally biased region" description="Low complexity" evidence="1">
    <location>
        <begin position="239"/>
        <end position="256"/>
    </location>
</feature>
<feature type="compositionally biased region" description="Acidic residues" evidence="1">
    <location>
        <begin position="212"/>
        <end position="224"/>
    </location>
</feature>
<gene>
    <name evidence="2" type="ORF">JYZ213_LOCUS32271</name>
    <name evidence="3" type="ORF">JYZ213_LOCUS32273</name>
</gene>
<dbReference type="Proteomes" id="UP000663845">
    <property type="component" value="Unassembled WGS sequence"/>
</dbReference>
<reference evidence="3" key="1">
    <citation type="submission" date="2021-02" db="EMBL/GenBank/DDBJ databases">
        <authorList>
            <person name="Nowell W R."/>
        </authorList>
    </citation>
    <scope>NUCLEOTIDE SEQUENCE</scope>
</reference>
<feature type="compositionally biased region" description="Basic and acidic residues" evidence="1">
    <location>
        <begin position="225"/>
        <end position="236"/>
    </location>
</feature>
<feature type="region of interest" description="Disordered" evidence="1">
    <location>
        <begin position="380"/>
        <end position="413"/>
    </location>
</feature>
<feature type="compositionally biased region" description="Acidic residues" evidence="1">
    <location>
        <begin position="110"/>
        <end position="129"/>
    </location>
</feature>
<evidence type="ECO:0000313" key="2">
    <source>
        <dbReference type="EMBL" id="CAF1300236.1"/>
    </source>
</evidence>
<evidence type="ECO:0000313" key="3">
    <source>
        <dbReference type="EMBL" id="CAF1300272.1"/>
    </source>
</evidence>
<dbReference type="AlphaFoldDB" id="A0A815DDR0"/>
<proteinExistence type="predicted"/>
<feature type="compositionally biased region" description="Polar residues" evidence="1">
    <location>
        <begin position="95"/>
        <end position="105"/>
    </location>
</feature>
<feature type="compositionally biased region" description="Low complexity" evidence="1">
    <location>
        <begin position="387"/>
        <end position="413"/>
    </location>
</feature>
<evidence type="ECO:0000256" key="1">
    <source>
        <dbReference type="SAM" id="MobiDB-lite"/>
    </source>
</evidence>
<sequence>MNMASDVEDLSTFYDNLPSIFENNPSSSVKQSYNTVVADVNEEKFYQPMFGSFSFADSDPLNRAAFVVSPSPSIEVDALQERVMDDNILNDEHNISSGNETTSSLPPLADTEDIDDNNYDNDNDDDEDDFDGIPIRHAPIMMKKKLNGDSDSTLNHFDQDHFVDEFIHRIENSQDDNDNDNDIEDDTFLNGFNDEEHEETAIVPSLFKDIPDIDDPNEPEEENDDNGRVPFDHMDMFDQSDSIRSSSPDSLLSSSHLQDEQDDDVDMDDEVAQWNDDLILQTTPLNVDSQTHRTNSPLVSNIYPFNQVDFIDSSRSNSRCSNISSHLSIGYADQARIFMSDDDELESSSDSDDNNKENMINLDCDISDRDNSEEICLQVNLDDHRSPSSFSKSNSTSSSSSSSPSPIPDETPITTIDEDIDEAKTLQIAPIAVLDDEEEEDMHVDVDDDLRTCISDQPILPIFTSNIKNSIELKTDRRQNELIQDIINMRHLLNENEEDDEFIAIMHNPRIFEQVLYNNNNNNNANNNINDNDNEKVILLKYLFY</sequence>
<evidence type="ECO:0000313" key="4">
    <source>
        <dbReference type="Proteomes" id="UP000663845"/>
    </source>
</evidence>
<name>A0A815DDR0_9BILA</name>
<accession>A0A815DDR0</accession>
<dbReference type="EMBL" id="CAJNOG010000570">
    <property type="protein sequence ID" value="CAF1300236.1"/>
    <property type="molecule type" value="Genomic_DNA"/>
</dbReference>
<organism evidence="3 4">
    <name type="scientific">Adineta steineri</name>
    <dbReference type="NCBI Taxonomy" id="433720"/>
    <lineage>
        <taxon>Eukaryota</taxon>
        <taxon>Metazoa</taxon>
        <taxon>Spiralia</taxon>
        <taxon>Gnathifera</taxon>
        <taxon>Rotifera</taxon>
        <taxon>Eurotatoria</taxon>
        <taxon>Bdelloidea</taxon>
        <taxon>Adinetida</taxon>
        <taxon>Adinetidae</taxon>
        <taxon>Adineta</taxon>
    </lineage>
</organism>
<dbReference type="EMBL" id="CAJNOG010000570">
    <property type="protein sequence ID" value="CAF1300272.1"/>
    <property type="molecule type" value="Genomic_DNA"/>
</dbReference>
<comment type="caution">
    <text evidence="3">The sequence shown here is derived from an EMBL/GenBank/DDBJ whole genome shotgun (WGS) entry which is preliminary data.</text>
</comment>
<feature type="region of interest" description="Disordered" evidence="1">
    <location>
        <begin position="90"/>
        <end position="129"/>
    </location>
</feature>
<feature type="region of interest" description="Disordered" evidence="1">
    <location>
        <begin position="200"/>
        <end position="265"/>
    </location>
</feature>